<accession>A0ABD1YX63</accession>
<dbReference type="AlphaFoldDB" id="A0ABD1YX63"/>
<proteinExistence type="predicted"/>
<comment type="caution">
    <text evidence="1">The sequence shown here is derived from an EMBL/GenBank/DDBJ whole genome shotgun (WGS) entry which is preliminary data.</text>
</comment>
<evidence type="ECO:0000313" key="1">
    <source>
        <dbReference type="EMBL" id="KAL2635373.1"/>
    </source>
</evidence>
<organism evidence="1 2">
    <name type="scientific">Riccia fluitans</name>
    <dbReference type="NCBI Taxonomy" id="41844"/>
    <lineage>
        <taxon>Eukaryota</taxon>
        <taxon>Viridiplantae</taxon>
        <taxon>Streptophyta</taxon>
        <taxon>Embryophyta</taxon>
        <taxon>Marchantiophyta</taxon>
        <taxon>Marchantiopsida</taxon>
        <taxon>Marchantiidae</taxon>
        <taxon>Marchantiales</taxon>
        <taxon>Ricciaceae</taxon>
        <taxon>Riccia</taxon>
    </lineage>
</organism>
<evidence type="ECO:0008006" key="3">
    <source>
        <dbReference type="Google" id="ProtNLM"/>
    </source>
</evidence>
<dbReference type="EMBL" id="JBHFFA010000003">
    <property type="protein sequence ID" value="KAL2635373.1"/>
    <property type="molecule type" value="Genomic_DNA"/>
</dbReference>
<keyword evidence="2" id="KW-1185">Reference proteome</keyword>
<gene>
    <name evidence="1" type="ORF">R1flu_006852</name>
</gene>
<evidence type="ECO:0000313" key="2">
    <source>
        <dbReference type="Proteomes" id="UP001605036"/>
    </source>
</evidence>
<protein>
    <recommendedName>
        <fullName evidence="3">Ycf15</fullName>
    </recommendedName>
</protein>
<name>A0ABD1YX63_9MARC</name>
<sequence length="98" mass="11123">MVQASLAQLNSIQPSLDFGYFIVLSSYDLKIASAQDPRQRLGPHPHIWLHVRYDPILPFATNHHRILMLREMVLPNEDVISLEILHGNCDTAARNPSP</sequence>
<dbReference type="Proteomes" id="UP001605036">
    <property type="component" value="Unassembled WGS sequence"/>
</dbReference>
<reference evidence="1 2" key="1">
    <citation type="submission" date="2024-09" db="EMBL/GenBank/DDBJ databases">
        <title>Chromosome-scale assembly of Riccia fluitans.</title>
        <authorList>
            <person name="Paukszto L."/>
            <person name="Sawicki J."/>
            <person name="Karawczyk K."/>
            <person name="Piernik-Szablinska J."/>
            <person name="Szczecinska M."/>
            <person name="Mazdziarz M."/>
        </authorList>
    </citation>
    <scope>NUCLEOTIDE SEQUENCE [LARGE SCALE GENOMIC DNA]</scope>
    <source>
        <strain evidence="1">Rf_01</strain>
        <tissue evidence="1">Aerial parts of the thallus</tissue>
    </source>
</reference>